<proteinExistence type="predicted"/>
<evidence type="ECO:0000313" key="2">
    <source>
        <dbReference type="EMBL" id="KAK7401077.1"/>
    </source>
</evidence>
<comment type="caution">
    <text evidence="2">The sequence shown here is derived from an EMBL/GenBank/DDBJ whole genome shotgun (WGS) entry which is preliminary data.</text>
</comment>
<keyword evidence="3" id="KW-1185">Reference proteome</keyword>
<feature type="region of interest" description="Disordered" evidence="1">
    <location>
        <begin position="184"/>
        <end position="205"/>
    </location>
</feature>
<organism evidence="2 3">
    <name type="scientific">Psophocarpus tetragonolobus</name>
    <name type="common">Winged bean</name>
    <name type="synonym">Dolichos tetragonolobus</name>
    <dbReference type="NCBI Taxonomy" id="3891"/>
    <lineage>
        <taxon>Eukaryota</taxon>
        <taxon>Viridiplantae</taxon>
        <taxon>Streptophyta</taxon>
        <taxon>Embryophyta</taxon>
        <taxon>Tracheophyta</taxon>
        <taxon>Spermatophyta</taxon>
        <taxon>Magnoliopsida</taxon>
        <taxon>eudicotyledons</taxon>
        <taxon>Gunneridae</taxon>
        <taxon>Pentapetalae</taxon>
        <taxon>rosids</taxon>
        <taxon>fabids</taxon>
        <taxon>Fabales</taxon>
        <taxon>Fabaceae</taxon>
        <taxon>Papilionoideae</taxon>
        <taxon>50 kb inversion clade</taxon>
        <taxon>NPAAA clade</taxon>
        <taxon>indigoferoid/millettioid clade</taxon>
        <taxon>Phaseoleae</taxon>
        <taxon>Psophocarpus</taxon>
    </lineage>
</organism>
<gene>
    <name evidence="2" type="ORF">VNO78_12389</name>
</gene>
<dbReference type="EMBL" id="JAYMYS010000003">
    <property type="protein sequence ID" value="KAK7401077.1"/>
    <property type="molecule type" value="Genomic_DNA"/>
</dbReference>
<dbReference type="Proteomes" id="UP001386955">
    <property type="component" value="Unassembled WGS sequence"/>
</dbReference>
<protein>
    <submittedName>
        <fullName evidence="2">Uncharacterized protein</fullName>
    </submittedName>
</protein>
<sequence>MVAESGAKNGEPYMGQVGGEASVNRNVNWKVTSVMPNNRVPGNLGKSFKESLLSSLLFKSGGNTMKVEDDDDLSENRWYTEDQESQRFNTNLVVHIPDEEFAKWCVLWKRALVVHLLGKRNSIMTHFLEERGHYLERLKIDRLTSIHSREKFVRLCVEIDLQKQLIPKIEATWGNHFNMLNSKSEGADVDNGNNTQDVNGKVHEA</sequence>
<accession>A0AAN9XPT6</accession>
<evidence type="ECO:0000313" key="3">
    <source>
        <dbReference type="Proteomes" id="UP001386955"/>
    </source>
</evidence>
<dbReference type="AlphaFoldDB" id="A0AAN9XPT6"/>
<name>A0AAN9XPT6_PSOTE</name>
<evidence type="ECO:0000256" key="1">
    <source>
        <dbReference type="SAM" id="MobiDB-lite"/>
    </source>
</evidence>
<reference evidence="2 3" key="1">
    <citation type="submission" date="2024-01" db="EMBL/GenBank/DDBJ databases">
        <title>The genomes of 5 underutilized Papilionoideae crops provide insights into root nodulation and disease resistanc.</title>
        <authorList>
            <person name="Jiang F."/>
        </authorList>
    </citation>
    <scope>NUCLEOTIDE SEQUENCE [LARGE SCALE GENOMIC DNA]</scope>
    <source>
        <strain evidence="2">DUOXIRENSHENG_FW03</strain>
        <tissue evidence="2">Leaves</tissue>
    </source>
</reference>